<reference evidence="1" key="1">
    <citation type="submission" date="2023-04" db="EMBL/GenBank/DDBJ databases">
        <title>Ambrosiozyma monospora NBRC 10751.</title>
        <authorList>
            <person name="Ichikawa N."/>
            <person name="Sato H."/>
            <person name="Tonouchi N."/>
        </authorList>
    </citation>
    <scope>NUCLEOTIDE SEQUENCE</scope>
    <source>
        <strain evidence="1">NBRC 10751</strain>
    </source>
</reference>
<evidence type="ECO:0000313" key="2">
    <source>
        <dbReference type="Proteomes" id="UP001165064"/>
    </source>
</evidence>
<dbReference type="Proteomes" id="UP001165064">
    <property type="component" value="Unassembled WGS sequence"/>
</dbReference>
<sequence length="204" mass="23176">MGVPVSACDFICFDGQLYVLIADEDSILHLLQYDPYDGESLKGSKLLRRSMFRFNGYTTVMKCLDRSKSIFSTVKTLNSTNISTHQNGSTSNNNGDQDLGFEVLAGNIDGSFYKVIPVNDAQYRRLYAIQNYIVDRECHPLGLNPKLDSIGGFEKWMNNLRRPIVDFKMIQRFIDLDDELKKMLLNKLGQNSLIAVYQDVIGLQ</sequence>
<organism evidence="1 2">
    <name type="scientific">Ambrosiozyma monospora</name>
    <name type="common">Yeast</name>
    <name type="synonym">Endomycopsis monosporus</name>
    <dbReference type="NCBI Taxonomy" id="43982"/>
    <lineage>
        <taxon>Eukaryota</taxon>
        <taxon>Fungi</taxon>
        <taxon>Dikarya</taxon>
        <taxon>Ascomycota</taxon>
        <taxon>Saccharomycotina</taxon>
        <taxon>Pichiomycetes</taxon>
        <taxon>Pichiales</taxon>
        <taxon>Pichiaceae</taxon>
        <taxon>Ambrosiozyma</taxon>
    </lineage>
</organism>
<keyword evidence="2" id="KW-1185">Reference proteome</keyword>
<dbReference type="EMBL" id="BSXS01004096">
    <property type="protein sequence ID" value="GME82452.1"/>
    <property type="molecule type" value="Genomic_DNA"/>
</dbReference>
<comment type="caution">
    <text evidence="1">The sequence shown here is derived from an EMBL/GenBank/DDBJ whole genome shotgun (WGS) entry which is preliminary data.</text>
</comment>
<name>A0ACB5T6R9_AMBMO</name>
<proteinExistence type="predicted"/>
<accession>A0ACB5T6R9</accession>
<gene>
    <name evidence="1" type="ORF">Amon02_000553100</name>
</gene>
<evidence type="ECO:0000313" key="1">
    <source>
        <dbReference type="EMBL" id="GME82452.1"/>
    </source>
</evidence>
<protein>
    <submittedName>
        <fullName evidence="1">Unnamed protein product</fullName>
    </submittedName>
</protein>